<organism evidence="1 2">
    <name type="scientific">Pengzhenrongella frigida</name>
    <dbReference type="NCBI Taxonomy" id="1259133"/>
    <lineage>
        <taxon>Bacteria</taxon>
        <taxon>Bacillati</taxon>
        <taxon>Actinomycetota</taxon>
        <taxon>Actinomycetes</taxon>
        <taxon>Micrococcales</taxon>
        <taxon>Pengzhenrongella</taxon>
    </lineage>
</organism>
<keyword evidence="2" id="KW-1185">Reference proteome</keyword>
<dbReference type="Pfam" id="PF08713">
    <property type="entry name" value="DNA_alkylation"/>
    <property type="match status" value="1"/>
</dbReference>
<dbReference type="InterPro" id="IPR014825">
    <property type="entry name" value="DNA_alkylation"/>
</dbReference>
<sequence>MDEVRAELAAAADPQRAVGLARYLQIAPGGYGEGDQVLGVPVPAQRAVARRHWRTLELDAVDDLLGSPWHEERLTAIFVLVRKFDAGGTPDRRAIVEVLLADTTRINNWDLVDSSAPYLLGPWLLDRDSAVLDRLAASSSVWDRRIAVMATFAFIRAGRFERTLELAERLLHDEHDLIHKAVGWMLREIGNRDRAVEEAFLARHHAAMPRTMLRYAIEKFPADRRAAYLTGAVPAPPAVARPTDGVR</sequence>
<name>A0A4Q5MYQ7_9MICO</name>
<reference evidence="1 2" key="1">
    <citation type="submission" date="2019-01" db="EMBL/GenBank/DDBJ databases">
        <title>Novel species of Cellulomonas.</title>
        <authorList>
            <person name="Liu Q."/>
            <person name="Xin Y.-H."/>
        </authorList>
    </citation>
    <scope>NUCLEOTIDE SEQUENCE [LARGE SCALE GENOMIC DNA]</scope>
    <source>
        <strain evidence="1 2">HLT2-17</strain>
    </source>
</reference>
<evidence type="ECO:0000313" key="2">
    <source>
        <dbReference type="Proteomes" id="UP000293764"/>
    </source>
</evidence>
<dbReference type="EMBL" id="SDWW01000024">
    <property type="protein sequence ID" value="RYV50952.1"/>
    <property type="molecule type" value="Genomic_DNA"/>
</dbReference>
<proteinExistence type="predicted"/>
<dbReference type="InterPro" id="IPR016024">
    <property type="entry name" value="ARM-type_fold"/>
</dbReference>
<dbReference type="OrthoDB" id="9775346at2"/>
<dbReference type="PANTHER" id="PTHR34070:SF1">
    <property type="entry name" value="DNA ALKYLATION REPAIR PROTEIN"/>
    <property type="match status" value="1"/>
</dbReference>
<dbReference type="PANTHER" id="PTHR34070">
    <property type="entry name" value="ARMADILLO-TYPE FOLD"/>
    <property type="match status" value="1"/>
</dbReference>
<dbReference type="CDD" id="cd06561">
    <property type="entry name" value="AlkD_like"/>
    <property type="match status" value="1"/>
</dbReference>
<accession>A0A4Q5MYQ7</accession>
<gene>
    <name evidence="1" type="ORF">EUA98_11125</name>
</gene>
<comment type="caution">
    <text evidence="1">The sequence shown here is derived from an EMBL/GenBank/DDBJ whole genome shotgun (WGS) entry which is preliminary data.</text>
</comment>
<dbReference type="SUPFAM" id="SSF48371">
    <property type="entry name" value="ARM repeat"/>
    <property type="match status" value="1"/>
</dbReference>
<dbReference type="Gene3D" id="1.25.10.90">
    <property type="match status" value="1"/>
</dbReference>
<dbReference type="Proteomes" id="UP000293764">
    <property type="component" value="Unassembled WGS sequence"/>
</dbReference>
<dbReference type="AlphaFoldDB" id="A0A4Q5MYQ7"/>
<protein>
    <submittedName>
        <fullName evidence="1">DNA alkylation repair protein</fullName>
    </submittedName>
</protein>
<evidence type="ECO:0000313" key="1">
    <source>
        <dbReference type="EMBL" id="RYV50952.1"/>
    </source>
</evidence>